<organism evidence="1 2">
    <name type="scientific">Lysinibacillus composti</name>
    <dbReference type="NCBI Taxonomy" id="720633"/>
    <lineage>
        <taxon>Bacteria</taxon>
        <taxon>Bacillati</taxon>
        <taxon>Bacillota</taxon>
        <taxon>Bacilli</taxon>
        <taxon>Bacillales</taxon>
        <taxon>Bacillaceae</taxon>
        <taxon>Lysinibacillus</taxon>
    </lineage>
</organism>
<proteinExistence type="predicted"/>
<dbReference type="Proteomes" id="UP000274033">
    <property type="component" value="Unassembled WGS sequence"/>
</dbReference>
<protein>
    <submittedName>
        <fullName evidence="1">Uncharacterized protein</fullName>
    </submittedName>
</protein>
<name>A0A3N9U7F3_9BACI</name>
<dbReference type="AlphaFoldDB" id="A0A3N9U7F3"/>
<sequence>MIQLDQQLLIKTRGQIGDVLETAISEINIEYHENNSIFGELLPLSSILFNRGKAASIIMSTVKKYWGNVDLFLQAVLQDTTIDLETANDRLHTFLSSKHGEQSIFDFLLVHKSLSFDHIIYLVFGKEINIPNSVGGLTRIYLTRIGGKFLLHIIYNQHSEFWYMLFAKKIYSIFMQVTLNEIHHATDLMKQFKKTINSHYTLNQTVVVMNELIEKIDYENPRSFRLKELHLLNVIAHYNGGKRHHRKIKKLISDIFDAWGNGRCALTEKELVLLKYILAVEAANQNENKKVIEYGNFLIGENHLNNHAIELLLEYSDVLPNIKPEPTTLVKCYHKNYLEQIFYIMINALVQNEQFTTVIRLLKDHEIASCSTIYQHLNTENDENTLHLIEATVQKDIAFIVDKTPHHVMKSIEVWLQYYRLPESHYYEIAMDTSSHVCNILMALFATEQFELFEKLMEVYQKYLKVDDHFNKLREFVSDFVK</sequence>
<keyword evidence="2" id="KW-1185">Reference proteome</keyword>
<reference evidence="1 2" key="1">
    <citation type="journal article" date="2013" name="J. Microbiol.">
        <title>Lysinibacillus chungkukjangi sp. nov., isolated from Chungkukjang, Korean fermented soybean food.</title>
        <authorList>
            <person name="Kim S.J."/>
            <person name="Jang Y.H."/>
            <person name="Hamada M."/>
            <person name="Ahn J.H."/>
            <person name="Weon H.Y."/>
            <person name="Suzuki K."/>
            <person name="Whang K.S."/>
            <person name="Kwon S.W."/>
        </authorList>
    </citation>
    <scope>NUCLEOTIDE SEQUENCE [LARGE SCALE GENOMIC DNA]</scope>
    <source>
        <strain evidence="1 2">MCCC 1A12701</strain>
    </source>
</reference>
<dbReference type="EMBL" id="RRCT01000026">
    <property type="protein sequence ID" value="RQW72391.1"/>
    <property type="molecule type" value="Genomic_DNA"/>
</dbReference>
<evidence type="ECO:0000313" key="1">
    <source>
        <dbReference type="EMBL" id="RQW72391.1"/>
    </source>
</evidence>
<comment type="caution">
    <text evidence="1">The sequence shown here is derived from an EMBL/GenBank/DDBJ whole genome shotgun (WGS) entry which is preliminary data.</text>
</comment>
<evidence type="ECO:0000313" key="2">
    <source>
        <dbReference type="Proteomes" id="UP000274033"/>
    </source>
</evidence>
<gene>
    <name evidence="1" type="ORF">EBB45_17965</name>
</gene>
<dbReference type="OrthoDB" id="2446869at2"/>
<accession>A0A3N9U7F3</accession>
<dbReference type="RefSeq" id="WP_124766731.1">
    <property type="nucleotide sequence ID" value="NZ_JAFBDY010000026.1"/>
</dbReference>